<keyword evidence="2" id="KW-1185">Reference proteome</keyword>
<dbReference type="Proteomes" id="UP000299102">
    <property type="component" value="Unassembled WGS sequence"/>
</dbReference>
<reference evidence="1 2" key="1">
    <citation type="journal article" date="2019" name="Commun. Biol.">
        <title>The bagworm genome reveals a unique fibroin gene that provides high tensile strength.</title>
        <authorList>
            <person name="Kono N."/>
            <person name="Nakamura H."/>
            <person name="Ohtoshi R."/>
            <person name="Tomita M."/>
            <person name="Numata K."/>
            <person name="Arakawa K."/>
        </authorList>
    </citation>
    <scope>NUCLEOTIDE SEQUENCE [LARGE SCALE GENOMIC DNA]</scope>
</reference>
<proteinExistence type="predicted"/>
<sequence length="120" mass="13674">MGIESSSGTEVKNETEIGLNDETGEIWVELADARVIELQIRFHSRSSEFSVKKYDFSRRAATSEMGTLVVVRMDAVQGVLIFVEKYPSVLIKVWHEVLSWSQKKENCECLALDAFRTRSE</sequence>
<protein>
    <submittedName>
        <fullName evidence="1">Uncharacterized protein</fullName>
    </submittedName>
</protein>
<evidence type="ECO:0000313" key="2">
    <source>
        <dbReference type="Proteomes" id="UP000299102"/>
    </source>
</evidence>
<name>A0A4C1T9M1_EUMVA</name>
<comment type="caution">
    <text evidence="1">The sequence shown here is derived from an EMBL/GenBank/DDBJ whole genome shotgun (WGS) entry which is preliminary data.</text>
</comment>
<dbReference type="AlphaFoldDB" id="A0A4C1T9M1"/>
<accession>A0A4C1T9M1</accession>
<evidence type="ECO:0000313" key="1">
    <source>
        <dbReference type="EMBL" id="GBP11213.1"/>
    </source>
</evidence>
<gene>
    <name evidence="1" type="ORF">EVAR_6034_1</name>
</gene>
<dbReference type="EMBL" id="BGZK01000045">
    <property type="protein sequence ID" value="GBP11213.1"/>
    <property type="molecule type" value="Genomic_DNA"/>
</dbReference>
<organism evidence="1 2">
    <name type="scientific">Eumeta variegata</name>
    <name type="common">Bagworm moth</name>
    <name type="synonym">Eumeta japonica</name>
    <dbReference type="NCBI Taxonomy" id="151549"/>
    <lineage>
        <taxon>Eukaryota</taxon>
        <taxon>Metazoa</taxon>
        <taxon>Ecdysozoa</taxon>
        <taxon>Arthropoda</taxon>
        <taxon>Hexapoda</taxon>
        <taxon>Insecta</taxon>
        <taxon>Pterygota</taxon>
        <taxon>Neoptera</taxon>
        <taxon>Endopterygota</taxon>
        <taxon>Lepidoptera</taxon>
        <taxon>Glossata</taxon>
        <taxon>Ditrysia</taxon>
        <taxon>Tineoidea</taxon>
        <taxon>Psychidae</taxon>
        <taxon>Oiketicinae</taxon>
        <taxon>Eumeta</taxon>
    </lineage>
</organism>